<dbReference type="SMART" id="SM00853">
    <property type="entry name" value="MutL_C"/>
    <property type="match status" value="1"/>
</dbReference>
<dbReference type="InterPro" id="IPR042120">
    <property type="entry name" value="MutL_C_dimsub"/>
</dbReference>
<dbReference type="OMA" id="VEHTRIA"/>
<dbReference type="InterPro" id="IPR020568">
    <property type="entry name" value="Ribosomal_Su5_D2-typ_SF"/>
</dbReference>
<dbReference type="InterPro" id="IPR014721">
    <property type="entry name" value="Ribsml_uS5_D2-typ_fold_subgr"/>
</dbReference>
<dbReference type="GO" id="GO:0006298">
    <property type="term" value="P:mismatch repair"/>
    <property type="evidence" value="ECO:0007669"/>
    <property type="project" value="InterPro"/>
</dbReference>
<dbReference type="GO" id="GO:0005524">
    <property type="term" value="F:ATP binding"/>
    <property type="evidence" value="ECO:0007669"/>
    <property type="project" value="InterPro"/>
</dbReference>
<gene>
    <name evidence="4" type="ORF">BN946_scf185015.g98</name>
</gene>
<dbReference type="Gene3D" id="3.30.230.10">
    <property type="match status" value="1"/>
</dbReference>
<feature type="region of interest" description="Disordered" evidence="1">
    <location>
        <begin position="343"/>
        <end position="382"/>
    </location>
</feature>
<protein>
    <recommendedName>
        <fullName evidence="6">MutL C-terminal dimerisation domain-containing protein</fullName>
    </recommendedName>
</protein>
<evidence type="ECO:0000313" key="5">
    <source>
        <dbReference type="Proteomes" id="UP000029665"/>
    </source>
</evidence>
<accession>A0A060SHA5</accession>
<dbReference type="SUPFAM" id="SSF54211">
    <property type="entry name" value="Ribosomal protein S5 domain 2-like"/>
    <property type="match status" value="1"/>
</dbReference>
<dbReference type="Proteomes" id="UP000029665">
    <property type="component" value="Unassembled WGS sequence"/>
</dbReference>
<dbReference type="InterPro" id="IPR014790">
    <property type="entry name" value="MutL_C"/>
</dbReference>
<dbReference type="InterPro" id="IPR037198">
    <property type="entry name" value="MutL_C_sf"/>
</dbReference>
<feature type="domain" description="DNA mismatch repair protein S5" evidence="3">
    <location>
        <begin position="40"/>
        <end position="167"/>
    </location>
</feature>
<sequence length="634" mass="68560">MFPGVSFALENISEANGGAHERSKTRILSVPKTNSTLATFRHMYGKALAVHVAELDEQNGDMRLEGFISLHGAHSKAYQYLFINKHHVAVCDIHKDIEAVFAASTFSKHAFDEMGKMASPKSNNRRSPRKTEKKPVYVLNITIPPRFVDNCFEPAKAVIQLQTERGRNAPYATAAEAIPRNLPCIQEGAYPDTTHVVWKDPATGERFIIDSRTGNSYPELAPLIIEAEGSSAVATSRARKTLHAGASSSAPRSSGIPAWIAEALTENDAYRLAERRITTLPTSSEAAGLSGDHAHHPRGASRGHAGTAWDASRIGRFTSAGLGAARVLGQVDRKFIACVMRTSTQGSTETSTEASTEASTSEVEDAGAVRDAPCPDCGPGSRQREGTLVLIDQHAADERVRVERFLRELCEGFLMSFSRPAGLESDEAGVRTRTLVPPVNVLLTGLEAKTLEQSLEIRTAFARWGVVFAKSPGIPRDYAIHSQEDESYSQIAVEAVPEVIADKLLAGGELRELVKGHLAKLEKDGLDGVPLNFGPAGDDTEAHAHGWQRALRYCPRGLIDLANSKACRGAIMFNDALTLEQCRTLLDGLAETALPFQCAHGRPSLVPLVEIRGEGTGITRAKVDWTAFMGRSTA</sequence>
<dbReference type="HOGENOM" id="CLU_431565_0_0_1"/>
<dbReference type="InterPro" id="IPR013507">
    <property type="entry name" value="DNA_mismatch_S5_2-like"/>
</dbReference>
<dbReference type="SMART" id="SM01340">
    <property type="entry name" value="DNA_mis_repair"/>
    <property type="match status" value="1"/>
</dbReference>
<comment type="caution">
    <text evidence="4">The sequence shown here is derived from an EMBL/GenBank/DDBJ whole genome shotgun (WGS) entry which is preliminary data.</text>
</comment>
<dbReference type="GO" id="GO:0030983">
    <property type="term" value="F:mismatched DNA binding"/>
    <property type="evidence" value="ECO:0007669"/>
    <property type="project" value="InterPro"/>
</dbReference>
<dbReference type="PANTHER" id="PTHR10073">
    <property type="entry name" value="DNA MISMATCH REPAIR PROTEIN MLH, PMS, MUTL"/>
    <property type="match status" value="1"/>
</dbReference>
<feature type="domain" description="MutL C-terminal dimerisation" evidence="2">
    <location>
        <begin position="327"/>
        <end position="577"/>
    </location>
</feature>
<dbReference type="GO" id="GO:0032300">
    <property type="term" value="C:mismatch repair complex"/>
    <property type="evidence" value="ECO:0007669"/>
    <property type="project" value="InterPro"/>
</dbReference>
<evidence type="ECO:0000259" key="3">
    <source>
        <dbReference type="SMART" id="SM01340"/>
    </source>
</evidence>
<evidence type="ECO:0000259" key="2">
    <source>
        <dbReference type="SMART" id="SM00853"/>
    </source>
</evidence>
<dbReference type="GO" id="GO:0140664">
    <property type="term" value="F:ATP-dependent DNA damage sensor activity"/>
    <property type="evidence" value="ECO:0007669"/>
    <property type="project" value="InterPro"/>
</dbReference>
<keyword evidence="5" id="KW-1185">Reference proteome</keyword>
<dbReference type="InterPro" id="IPR042121">
    <property type="entry name" value="MutL_C_regsub"/>
</dbReference>
<evidence type="ECO:0008006" key="6">
    <source>
        <dbReference type="Google" id="ProtNLM"/>
    </source>
</evidence>
<feature type="compositionally biased region" description="Low complexity" evidence="1">
    <location>
        <begin position="343"/>
        <end position="361"/>
    </location>
</feature>
<dbReference type="EMBL" id="CCBP010000123">
    <property type="protein sequence ID" value="CDO73770.1"/>
    <property type="molecule type" value="Genomic_DNA"/>
</dbReference>
<dbReference type="STRING" id="5643.A0A060SHA5"/>
<organism evidence="4 5">
    <name type="scientific">Pycnoporus cinnabarinus</name>
    <name type="common">Cinnabar-red polypore</name>
    <name type="synonym">Trametes cinnabarina</name>
    <dbReference type="NCBI Taxonomy" id="5643"/>
    <lineage>
        <taxon>Eukaryota</taxon>
        <taxon>Fungi</taxon>
        <taxon>Dikarya</taxon>
        <taxon>Basidiomycota</taxon>
        <taxon>Agaricomycotina</taxon>
        <taxon>Agaricomycetes</taxon>
        <taxon>Polyporales</taxon>
        <taxon>Polyporaceae</taxon>
        <taxon>Trametes</taxon>
    </lineage>
</organism>
<evidence type="ECO:0000256" key="1">
    <source>
        <dbReference type="SAM" id="MobiDB-lite"/>
    </source>
</evidence>
<reference evidence="4" key="1">
    <citation type="submission" date="2014-01" db="EMBL/GenBank/DDBJ databases">
        <title>The genome of the white-rot fungus Pycnoporus cinnabarinus: a basidiomycete model with a versatile arsenal for lignocellulosic biomass breakdown.</title>
        <authorList>
            <person name="Levasseur A."/>
            <person name="Lomascolo A."/>
            <person name="Ruiz-Duenas F.J."/>
            <person name="Uzan E."/>
            <person name="Piumi F."/>
            <person name="Kues U."/>
            <person name="Ram A.F.J."/>
            <person name="Murat C."/>
            <person name="Haon M."/>
            <person name="Benoit I."/>
            <person name="Arfi Y."/>
            <person name="Chevret D."/>
            <person name="Drula E."/>
            <person name="Kwon M.J."/>
            <person name="Gouret P."/>
            <person name="Lesage-Meessen L."/>
            <person name="Lombard V."/>
            <person name="Mariette J."/>
            <person name="Noirot C."/>
            <person name="Park J."/>
            <person name="Patyshakuliyeva A."/>
            <person name="Wieneger R.A.B."/>
            <person name="Wosten H.A.B."/>
            <person name="Martin F."/>
            <person name="Coutinho P.M."/>
            <person name="de Vries R."/>
            <person name="Martinez A.T."/>
            <person name="Klopp C."/>
            <person name="Pontarotti P."/>
            <person name="Henrissat B."/>
            <person name="Record E."/>
        </authorList>
    </citation>
    <scope>NUCLEOTIDE SEQUENCE [LARGE SCALE GENOMIC DNA]</scope>
    <source>
        <strain evidence="4">BRFM137</strain>
    </source>
</reference>
<proteinExistence type="predicted"/>
<evidence type="ECO:0000313" key="4">
    <source>
        <dbReference type="EMBL" id="CDO73770.1"/>
    </source>
</evidence>
<dbReference type="Gene3D" id="3.30.1540.20">
    <property type="entry name" value="MutL, C-terminal domain, dimerisation subdomain"/>
    <property type="match status" value="1"/>
</dbReference>
<dbReference type="Gene3D" id="3.30.1370.100">
    <property type="entry name" value="MutL, C-terminal domain, regulatory subdomain"/>
    <property type="match status" value="1"/>
</dbReference>
<dbReference type="OrthoDB" id="429932at2759"/>
<dbReference type="SUPFAM" id="SSF118116">
    <property type="entry name" value="DNA mismatch repair protein MutL"/>
    <property type="match status" value="1"/>
</dbReference>
<name>A0A060SHA5_PYCCI</name>
<dbReference type="InterPro" id="IPR038973">
    <property type="entry name" value="MutL/Mlh/Pms-like"/>
</dbReference>
<dbReference type="PANTHER" id="PTHR10073:SF47">
    <property type="entry name" value="DNA MISMATCH REPAIR PROTEIN MLH3"/>
    <property type="match status" value="1"/>
</dbReference>
<feature type="region of interest" description="Disordered" evidence="1">
    <location>
        <begin position="281"/>
        <end position="306"/>
    </location>
</feature>
<dbReference type="GO" id="GO:0016887">
    <property type="term" value="F:ATP hydrolysis activity"/>
    <property type="evidence" value="ECO:0007669"/>
    <property type="project" value="InterPro"/>
</dbReference>
<dbReference type="AlphaFoldDB" id="A0A060SHA5"/>